<dbReference type="AlphaFoldDB" id="A0A9N9GUD1"/>
<organism evidence="1 2">
    <name type="scientific">Funneliformis caledonium</name>
    <dbReference type="NCBI Taxonomy" id="1117310"/>
    <lineage>
        <taxon>Eukaryota</taxon>
        <taxon>Fungi</taxon>
        <taxon>Fungi incertae sedis</taxon>
        <taxon>Mucoromycota</taxon>
        <taxon>Glomeromycotina</taxon>
        <taxon>Glomeromycetes</taxon>
        <taxon>Glomerales</taxon>
        <taxon>Glomeraceae</taxon>
        <taxon>Funneliformis</taxon>
    </lineage>
</organism>
<dbReference type="Proteomes" id="UP000789570">
    <property type="component" value="Unassembled WGS sequence"/>
</dbReference>
<evidence type="ECO:0000313" key="2">
    <source>
        <dbReference type="Proteomes" id="UP000789570"/>
    </source>
</evidence>
<dbReference type="EMBL" id="CAJVPQ010003682">
    <property type="protein sequence ID" value="CAG8634735.1"/>
    <property type="molecule type" value="Genomic_DNA"/>
</dbReference>
<gene>
    <name evidence="1" type="ORF">FCALED_LOCUS10255</name>
</gene>
<sequence>MEDHDIAYMKLHLKDLNPLNFSLMEQNAPSRTRFRIIFLSKYQGLKYRKYHSVDGIDDECDECKGD</sequence>
<name>A0A9N9GUD1_9GLOM</name>
<proteinExistence type="predicted"/>
<comment type="caution">
    <text evidence="1">The sequence shown here is derived from an EMBL/GenBank/DDBJ whole genome shotgun (WGS) entry which is preliminary data.</text>
</comment>
<accession>A0A9N9GUD1</accession>
<reference evidence="1" key="1">
    <citation type="submission" date="2021-06" db="EMBL/GenBank/DDBJ databases">
        <authorList>
            <person name="Kallberg Y."/>
            <person name="Tangrot J."/>
            <person name="Rosling A."/>
        </authorList>
    </citation>
    <scope>NUCLEOTIDE SEQUENCE</scope>
    <source>
        <strain evidence="1">UK204</strain>
    </source>
</reference>
<protein>
    <submittedName>
        <fullName evidence="1">7598_t:CDS:1</fullName>
    </submittedName>
</protein>
<keyword evidence="2" id="KW-1185">Reference proteome</keyword>
<evidence type="ECO:0000313" key="1">
    <source>
        <dbReference type="EMBL" id="CAG8634735.1"/>
    </source>
</evidence>